<accession>A0A3Q2FUY0</accession>
<proteinExistence type="predicted"/>
<evidence type="ECO:0000313" key="2">
    <source>
        <dbReference type="Proteomes" id="UP000265020"/>
    </source>
</evidence>
<dbReference type="OMA" id="HFRHTIS"/>
<dbReference type="Proteomes" id="UP000265020">
    <property type="component" value="Unassembled WGS sequence"/>
</dbReference>
<dbReference type="PANTHER" id="PTHR12121">
    <property type="entry name" value="CARBON CATABOLITE REPRESSOR PROTEIN 4"/>
    <property type="match status" value="1"/>
</dbReference>
<dbReference type="GeneTree" id="ENSGT00940000159057"/>
<sequence length="146" mass="16543">MLQLRFCPAACVRPQKLILISGVTDITPDTTQDVQHYEKRFKDYLMHQVDLESVYEHVLPGSGSPELTTLHSEGGATVDYIFYSPKRTSTKNQMACKKISEKGLKLLGYLSLLSEDLLWSMNGLPNHIFPSDHLSLVARFQMELDN</sequence>
<dbReference type="InterPro" id="IPR050410">
    <property type="entry name" value="CCR4/nocturin_mRNA_transcr"/>
</dbReference>
<dbReference type="Ensembl" id="ENSCVAT00000017917.1">
    <property type="protein sequence ID" value="ENSCVAP00000011060.1"/>
    <property type="gene ID" value="ENSCVAG00000013263.1"/>
</dbReference>
<dbReference type="InterPro" id="IPR036691">
    <property type="entry name" value="Endo/exonu/phosph_ase_sf"/>
</dbReference>
<dbReference type="AlphaFoldDB" id="A0A3Q2FUY0"/>
<organism evidence="1 2">
    <name type="scientific">Cyprinodon variegatus</name>
    <name type="common">Sheepshead minnow</name>
    <dbReference type="NCBI Taxonomy" id="28743"/>
    <lineage>
        <taxon>Eukaryota</taxon>
        <taxon>Metazoa</taxon>
        <taxon>Chordata</taxon>
        <taxon>Craniata</taxon>
        <taxon>Vertebrata</taxon>
        <taxon>Euteleostomi</taxon>
        <taxon>Actinopterygii</taxon>
        <taxon>Neopterygii</taxon>
        <taxon>Teleostei</taxon>
        <taxon>Neoteleostei</taxon>
        <taxon>Acanthomorphata</taxon>
        <taxon>Ovalentaria</taxon>
        <taxon>Atherinomorphae</taxon>
        <taxon>Cyprinodontiformes</taxon>
        <taxon>Cyprinodontidae</taxon>
        <taxon>Cyprinodon</taxon>
    </lineage>
</organism>
<name>A0A3Q2FUY0_CYPVA</name>
<reference evidence="1" key="2">
    <citation type="submission" date="2025-09" db="UniProtKB">
        <authorList>
            <consortium name="Ensembl"/>
        </authorList>
    </citation>
    <scope>IDENTIFICATION</scope>
</reference>
<keyword evidence="2" id="KW-1185">Reference proteome</keyword>
<protein>
    <submittedName>
        <fullName evidence="1">Protein angel homolog 1-like</fullName>
    </submittedName>
</protein>
<evidence type="ECO:0000313" key="1">
    <source>
        <dbReference type="Ensembl" id="ENSCVAP00000011060.1"/>
    </source>
</evidence>
<dbReference type="SUPFAM" id="SSF56219">
    <property type="entry name" value="DNase I-like"/>
    <property type="match status" value="1"/>
</dbReference>
<dbReference type="PANTHER" id="PTHR12121:SF28">
    <property type="entry name" value="PROTEIN ANGEL HOMOLOG 1"/>
    <property type="match status" value="1"/>
</dbReference>
<reference evidence="1" key="1">
    <citation type="submission" date="2025-08" db="UniProtKB">
        <authorList>
            <consortium name="Ensembl"/>
        </authorList>
    </citation>
    <scope>IDENTIFICATION</scope>
</reference>
<dbReference type="Gene3D" id="3.60.10.10">
    <property type="entry name" value="Endonuclease/exonuclease/phosphatase"/>
    <property type="match status" value="1"/>
</dbReference>
<dbReference type="GO" id="GO:0000175">
    <property type="term" value="F:3'-5'-RNA exonuclease activity"/>
    <property type="evidence" value="ECO:0007669"/>
    <property type="project" value="TreeGrafter"/>
</dbReference>